<evidence type="ECO:0000313" key="2">
    <source>
        <dbReference type="EMBL" id="KRO81803.1"/>
    </source>
</evidence>
<dbReference type="EMBL" id="LICD01000067">
    <property type="protein sequence ID" value="KRO81803.1"/>
    <property type="molecule type" value="Genomic_DNA"/>
</dbReference>
<dbReference type="Proteomes" id="UP000051242">
    <property type="component" value="Unassembled WGS sequence"/>
</dbReference>
<sequence>MSSTTLINRFARGVAVVLLGVLAACSEPTNQQSEAVVVVATQSETQRLNAWLDEQYAEQLETSPMTKTRLGDKSDYDELDDFSLAAEERDLEWLRASVAEMESEFTYADLNDDGRLSFDMWRFSLERAEAGVPYRQHGYIFGRGGPHAYLPNFLINFHRVDTVADLEAYVSRLRELDRVFAQLLERSRAASAAGIRQPRFGYDFALAEIERVTAGAPFSNSDSSPNSPLWSDLQAKTNALVDDGLLSAEDAQSLTQQIQVLLADDVLTAYNEVAAWLREDREFASEDAQGVWALPEGEAFYNYRLAQMTTVELTADEIHQIGLNEVARLQGEMDIIKQQVGFDGTLQEFFTFMREDEQFYFPNTEEGRQDYLDLNNKYLDAIALKLPEYFGRLPKAALEVRRVEAFREQAGAAQHYSAGTPDGSRPGVFYSHMSDMSTLPIFQLEDVAYHEGSPGHHMQISIQQELEDVPRFRTQYRTTAYTEGWGLYSEWLAKEMGGFEDPYSDFGRLGGEIWRAIRLVVDTGIHAKRWSEEEAVQYFLDNSPQSEGAVRSEIKRYIATPGQATAYKIGMLKIQEVRRSAEQALGEAFDIREFHDIVLGAGALPLPLLEARVDRWISDSL</sequence>
<dbReference type="PANTHER" id="PTHR33361">
    <property type="entry name" value="GLR0591 PROTEIN"/>
    <property type="match status" value="1"/>
</dbReference>
<evidence type="ECO:0008006" key="4">
    <source>
        <dbReference type="Google" id="ProtNLM"/>
    </source>
</evidence>
<dbReference type="Pfam" id="PF05960">
    <property type="entry name" value="DUF885"/>
    <property type="match status" value="1"/>
</dbReference>
<accession>A0A0R2T8M6</accession>
<dbReference type="PANTHER" id="PTHR33361:SF16">
    <property type="entry name" value="DUF885 DOMAIN-CONTAINING PROTEIN"/>
    <property type="match status" value="1"/>
</dbReference>
<evidence type="ECO:0000313" key="3">
    <source>
        <dbReference type="Proteomes" id="UP000051242"/>
    </source>
</evidence>
<dbReference type="InterPro" id="IPR010281">
    <property type="entry name" value="DUF885"/>
</dbReference>
<feature type="signal peptide" evidence="1">
    <location>
        <begin position="1"/>
        <end position="23"/>
    </location>
</feature>
<protein>
    <recommendedName>
        <fullName evidence="4">DUF885 domain-containing protein</fullName>
    </recommendedName>
</protein>
<feature type="chain" id="PRO_5006424517" description="DUF885 domain-containing protein" evidence="1">
    <location>
        <begin position="24"/>
        <end position="621"/>
    </location>
</feature>
<evidence type="ECO:0000256" key="1">
    <source>
        <dbReference type="SAM" id="SignalP"/>
    </source>
</evidence>
<comment type="caution">
    <text evidence="2">The sequence shown here is derived from an EMBL/GenBank/DDBJ whole genome shotgun (WGS) entry which is preliminary data.</text>
</comment>
<name>A0A0R2T8M6_9GAMM</name>
<organism evidence="2 3">
    <name type="scientific">OM182 bacterium BACL3 MAG-120619-bin3</name>
    <dbReference type="NCBI Taxonomy" id="1655593"/>
    <lineage>
        <taxon>Bacteria</taxon>
        <taxon>Pseudomonadati</taxon>
        <taxon>Pseudomonadota</taxon>
        <taxon>Gammaproteobacteria</taxon>
        <taxon>OMG group</taxon>
        <taxon>OM182 clade</taxon>
    </lineage>
</organism>
<reference evidence="2 3" key="1">
    <citation type="submission" date="2015-10" db="EMBL/GenBank/DDBJ databases">
        <title>Metagenome-Assembled Genomes uncover a global brackish microbiome.</title>
        <authorList>
            <person name="Hugerth L.W."/>
            <person name="Larsson J."/>
            <person name="Alneberg J."/>
            <person name="Lindh M.V."/>
            <person name="Legrand C."/>
            <person name="Pinhassi J."/>
            <person name="Andersson A.F."/>
        </authorList>
    </citation>
    <scope>NUCLEOTIDE SEQUENCE [LARGE SCALE GENOMIC DNA]</scope>
    <source>
        <strain evidence="2">BACL22 MAG-120619-bin3</strain>
    </source>
</reference>
<proteinExistence type="predicted"/>
<keyword evidence="1" id="KW-0732">Signal</keyword>
<gene>
    <name evidence="2" type="ORF">ABR85_05470</name>
</gene>
<dbReference type="AlphaFoldDB" id="A0A0R2T8M6"/>